<gene>
    <name evidence="1" type="ORF">BEMITA_LOCUS8799</name>
</gene>
<dbReference type="EMBL" id="OU963866">
    <property type="protein sequence ID" value="CAH0390035.1"/>
    <property type="molecule type" value="Genomic_DNA"/>
</dbReference>
<dbReference type="AlphaFoldDB" id="A0A9P0AG54"/>
<dbReference type="InterPro" id="IPR039664">
    <property type="entry name" value="GRB/APBB1IP"/>
</dbReference>
<evidence type="ECO:0000313" key="1">
    <source>
        <dbReference type="EMBL" id="CAH0390035.1"/>
    </source>
</evidence>
<dbReference type="PANTHER" id="PTHR11243:SF38">
    <property type="entry name" value="GROWTH FACTOR RECEPTOR-BOUND PROTEIN 14-LIKE ISOFORM X1"/>
    <property type="match status" value="1"/>
</dbReference>
<name>A0A9P0AG54_BEMTA</name>
<keyword evidence="2" id="KW-1185">Reference proteome</keyword>
<dbReference type="PANTHER" id="PTHR11243">
    <property type="entry name" value="GROWTH FACTOR RECEPTOR-BOUND PROTEIN"/>
    <property type="match status" value="1"/>
</dbReference>
<accession>A0A9P0AG54</accession>
<dbReference type="InterPro" id="IPR029071">
    <property type="entry name" value="Ubiquitin-like_domsf"/>
</dbReference>
<sequence length="108" mass="11997">MKMKCGCINSSSVSYDQLTNGISFPDLTEDKDLSTEKQVEVAFYNDDGSYQTVVVEKNLRASDLCQILALKNRVGLDINWTVVEHWVDVGLASNVSNVSYDDKDNVSV</sequence>
<proteinExistence type="predicted"/>
<dbReference type="SUPFAM" id="SSF54236">
    <property type="entry name" value="Ubiquitin-like"/>
    <property type="match status" value="1"/>
</dbReference>
<organism evidence="1 2">
    <name type="scientific">Bemisia tabaci</name>
    <name type="common">Sweetpotato whitefly</name>
    <name type="synonym">Aleurodes tabaci</name>
    <dbReference type="NCBI Taxonomy" id="7038"/>
    <lineage>
        <taxon>Eukaryota</taxon>
        <taxon>Metazoa</taxon>
        <taxon>Ecdysozoa</taxon>
        <taxon>Arthropoda</taxon>
        <taxon>Hexapoda</taxon>
        <taxon>Insecta</taxon>
        <taxon>Pterygota</taxon>
        <taxon>Neoptera</taxon>
        <taxon>Paraneoptera</taxon>
        <taxon>Hemiptera</taxon>
        <taxon>Sternorrhyncha</taxon>
        <taxon>Aleyrodoidea</taxon>
        <taxon>Aleyrodidae</taxon>
        <taxon>Aleyrodinae</taxon>
        <taxon>Bemisia</taxon>
    </lineage>
</organism>
<evidence type="ECO:0000313" key="2">
    <source>
        <dbReference type="Proteomes" id="UP001152759"/>
    </source>
</evidence>
<dbReference type="Gene3D" id="3.10.20.90">
    <property type="entry name" value="Phosphatidylinositol 3-kinase Catalytic Subunit, Chain A, domain 1"/>
    <property type="match status" value="1"/>
</dbReference>
<dbReference type="Proteomes" id="UP001152759">
    <property type="component" value="Chromosome 5"/>
</dbReference>
<protein>
    <submittedName>
        <fullName evidence="1">Uncharacterized protein</fullName>
    </submittedName>
</protein>
<reference evidence="1" key="1">
    <citation type="submission" date="2021-12" db="EMBL/GenBank/DDBJ databases">
        <authorList>
            <person name="King R."/>
        </authorList>
    </citation>
    <scope>NUCLEOTIDE SEQUENCE</scope>
</reference>